<dbReference type="RefSeq" id="WP_085462887.1">
    <property type="nucleotide sequence ID" value="NZ_FXBL01000004.1"/>
</dbReference>
<evidence type="ECO:0000313" key="7">
    <source>
        <dbReference type="EMBL" id="SMH28083.1"/>
    </source>
</evidence>
<dbReference type="InterPro" id="IPR017871">
    <property type="entry name" value="ABC_transporter-like_CS"/>
</dbReference>
<dbReference type="InterPro" id="IPR003593">
    <property type="entry name" value="AAA+_ATPase"/>
</dbReference>
<keyword evidence="3" id="KW-0813">Transport</keyword>
<dbReference type="AlphaFoldDB" id="A0A1X7MVW9"/>
<dbReference type="Pfam" id="PF00005">
    <property type="entry name" value="ABC_tran"/>
    <property type="match status" value="1"/>
</dbReference>
<comment type="similarity">
    <text evidence="2">Belongs to the ABC transporter superfamily.</text>
</comment>
<keyword evidence="8" id="KW-1185">Reference proteome</keyword>
<sequence length="371" mass="39888">MAFLEISSVTKSFGTVNVLQDVNLAIERGEFVVFVGPSGCGKSTLLRMITGLENPTSGTIAIEDEVVNDVEPAKRGTAMVFQSYALYPHMTVFQNMSFGLRMAGKPKDFIAGQVRQAAAILRLEKLLDRKPAQLSGGQKQRVAIGRAIVREPRVFLFDEPLSNLDAELRVQMRAELMELHRRLGTTMIYVTHDQVEAMTLADKMVVMNGGKIQQSGAPLRLYDDPDNRFVAGFVGSPKMNFLPARVAASDVSSVKLDAIGGSGSASLSFAGLPSLDRLEIGLRPEHLRLVSASTPAPEGGLLLDGRVAFVEELGAESYVHVDLADGTRVIARAGRDAAASSDTARIAGDLGRALFFAPDGTRLRTAAGRTE</sequence>
<dbReference type="SMART" id="SM00382">
    <property type="entry name" value="AAA"/>
    <property type="match status" value="1"/>
</dbReference>
<dbReference type="FunFam" id="3.40.50.300:FF:000042">
    <property type="entry name" value="Maltose/maltodextrin ABC transporter, ATP-binding protein"/>
    <property type="match status" value="1"/>
</dbReference>
<reference evidence="7 8" key="1">
    <citation type="submission" date="2017-04" db="EMBL/GenBank/DDBJ databases">
        <authorList>
            <person name="Afonso C.L."/>
            <person name="Miller P.J."/>
            <person name="Scott M.A."/>
            <person name="Spackman E."/>
            <person name="Goraichik I."/>
            <person name="Dimitrov K.M."/>
            <person name="Suarez D.L."/>
            <person name="Swayne D.E."/>
        </authorList>
    </citation>
    <scope>NUCLEOTIDE SEQUENCE [LARGE SCALE GENOMIC DNA]</scope>
    <source>
        <strain evidence="7 8">B5P</strain>
    </source>
</reference>
<dbReference type="PANTHER" id="PTHR43875">
    <property type="entry name" value="MALTODEXTRIN IMPORT ATP-BINDING PROTEIN MSMX"/>
    <property type="match status" value="1"/>
</dbReference>
<dbReference type="InterPro" id="IPR008995">
    <property type="entry name" value="Mo/tungstate-bd_C_term_dom"/>
</dbReference>
<gene>
    <name evidence="7" type="ORF">SAMN02982922_0721</name>
</gene>
<dbReference type="GO" id="GO:0016887">
    <property type="term" value="F:ATP hydrolysis activity"/>
    <property type="evidence" value="ECO:0007669"/>
    <property type="project" value="InterPro"/>
</dbReference>
<evidence type="ECO:0000256" key="4">
    <source>
        <dbReference type="ARBA" id="ARBA00022741"/>
    </source>
</evidence>
<evidence type="ECO:0000256" key="3">
    <source>
        <dbReference type="ARBA" id="ARBA00022448"/>
    </source>
</evidence>
<dbReference type="EMBL" id="FXBL01000004">
    <property type="protein sequence ID" value="SMH28083.1"/>
    <property type="molecule type" value="Genomic_DNA"/>
</dbReference>
<evidence type="ECO:0000313" key="8">
    <source>
        <dbReference type="Proteomes" id="UP000193083"/>
    </source>
</evidence>
<keyword evidence="4" id="KW-0547">Nucleotide-binding</keyword>
<dbReference type="InterPro" id="IPR047641">
    <property type="entry name" value="ABC_transpr_MalK/UgpC-like"/>
</dbReference>
<dbReference type="CDD" id="cd03301">
    <property type="entry name" value="ABC_MalK_N"/>
    <property type="match status" value="1"/>
</dbReference>
<dbReference type="Gene3D" id="3.40.50.300">
    <property type="entry name" value="P-loop containing nucleotide triphosphate hydrolases"/>
    <property type="match status" value="1"/>
</dbReference>
<protein>
    <submittedName>
        <fullName evidence="7">Carbohydrate ABC transporter ATP-binding protein, CUT1 family</fullName>
    </submittedName>
</protein>
<dbReference type="SUPFAM" id="SSF50331">
    <property type="entry name" value="MOP-like"/>
    <property type="match status" value="1"/>
</dbReference>
<evidence type="ECO:0000256" key="5">
    <source>
        <dbReference type="ARBA" id="ARBA00022840"/>
    </source>
</evidence>
<dbReference type="PANTHER" id="PTHR43875:SF3">
    <property type="entry name" value="MALTOSE_MALTODEXTRIN IMPORT ATP-BINDING PROTEIN MALK"/>
    <property type="match status" value="1"/>
</dbReference>
<evidence type="ECO:0000259" key="6">
    <source>
        <dbReference type="PROSITE" id="PS50893"/>
    </source>
</evidence>
<dbReference type="GO" id="GO:0015423">
    <property type="term" value="F:ABC-type maltose transporter activity"/>
    <property type="evidence" value="ECO:0007669"/>
    <property type="project" value="TreeGrafter"/>
</dbReference>
<dbReference type="Gene3D" id="2.40.50.100">
    <property type="match status" value="1"/>
</dbReference>
<name>A0A1X7MVW9_9HYPH</name>
<keyword evidence="5 7" id="KW-0067">ATP-binding</keyword>
<dbReference type="Proteomes" id="UP000193083">
    <property type="component" value="Unassembled WGS sequence"/>
</dbReference>
<dbReference type="SUPFAM" id="SSF52540">
    <property type="entry name" value="P-loop containing nucleoside triphosphate hydrolases"/>
    <property type="match status" value="1"/>
</dbReference>
<dbReference type="GO" id="GO:0005524">
    <property type="term" value="F:ATP binding"/>
    <property type="evidence" value="ECO:0007669"/>
    <property type="project" value="UniProtKB-KW"/>
</dbReference>
<dbReference type="GO" id="GO:1990060">
    <property type="term" value="C:maltose transport complex"/>
    <property type="evidence" value="ECO:0007669"/>
    <property type="project" value="TreeGrafter"/>
</dbReference>
<dbReference type="InterPro" id="IPR027417">
    <property type="entry name" value="P-loop_NTPase"/>
</dbReference>
<dbReference type="Gene3D" id="2.40.50.140">
    <property type="entry name" value="Nucleic acid-binding proteins"/>
    <property type="match status" value="1"/>
</dbReference>
<evidence type="ECO:0000256" key="2">
    <source>
        <dbReference type="ARBA" id="ARBA00005417"/>
    </source>
</evidence>
<dbReference type="PROSITE" id="PS00211">
    <property type="entry name" value="ABC_TRANSPORTER_1"/>
    <property type="match status" value="1"/>
</dbReference>
<feature type="domain" description="ABC transporter" evidence="6">
    <location>
        <begin position="4"/>
        <end position="234"/>
    </location>
</feature>
<dbReference type="Pfam" id="PF08402">
    <property type="entry name" value="TOBE_2"/>
    <property type="match status" value="1"/>
</dbReference>
<dbReference type="InterPro" id="IPR015855">
    <property type="entry name" value="ABC_transpr_MalK-like"/>
</dbReference>
<dbReference type="NCBIfam" id="NF008653">
    <property type="entry name" value="PRK11650.1"/>
    <property type="match status" value="1"/>
</dbReference>
<dbReference type="InterPro" id="IPR013611">
    <property type="entry name" value="Transp-assoc_OB_typ2"/>
</dbReference>
<dbReference type="GO" id="GO:0055052">
    <property type="term" value="C:ATP-binding cassette (ABC) transporter complex, substrate-binding subunit-containing"/>
    <property type="evidence" value="ECO:0007669"/>
    <property type="project" value="TreeGrafter"/>
</dbReference>
<dbReference type="OrthoDB" id="7325173at2"/>
<dbReference type="InterPro" id="IPR003439">
    <property type="entry name" value="ABC_transporter-like_ATP-bd"/>
</dbReference>
<dbReference type="InterPro" id="IPR012340">
    <property type="entry name" value="NA-bd_OB-fold"/>
</dbReference>
<comment type="subcellular location">
    <subcellularLocation>
        <location evidence="1">Cell inner membrane</location>
        <topology evidence="1">Peripheral membrane protein</topology>
    </subcellularLocation>
</comment>
<proteinExistence type="inferred from homology"/>
<dbReference type="PROSITE" id="PS50893">
    <property type="entry name" value="ABC_TRANSPORTER_2"/>
    <property type="match status" value="1"/>
</dbReference>
<organism evidence="7 8">
    <name type="scientific">Mesorhizobium australicum</name>
    <dbReference type="NCBI Taxonomy" id="536018"/>
    <lineage>
        <taxon>Bacteria</taxon>
        <taxon>Pseudomonadati</taxon>
        <taxon>Pseudomonadota</taxon>
        <taxon>Alphaproteobacteria</taxon>
        <taxon>Hyphomicrobiales</taxon>
        <taxon>Phyllobacteriaceae</taxon>
        <taxon>Mesorhizobium</taxon>
    </lineage>
</organism>
<accession>A0A1X7MVW9</accession>
<evidence type="ECO:0000256" key="1">
    <source>
        <dbReference type="ARBA" id="ARBA00004417"/>
    </source>
</evidence>